<dbReference type="InterPro" id="IPR016215">
    <property type="entry name" value="NTA_MOA"/>
</dbReference>
<dbReference type="PIRSF" id="PIRSF000337">
    <property type="entry name" value="NTA_MOA"/>
    <property type="match status" value="1"/>
</dbReference>
<keyword evidence="1 6" id="KW-0285">Flavoprotein</keyword>
<comment type="caution">
    <text evidence="8">The sequence shown here is derived from an EMBL/GenBank/DDBJ whole genome shotgun (WGS) entry which is preliminary data.</text>
</comment>
<feature type="binding site" evidence="6">
    <location>
        <position position="154"/>
    </location>
    <ligand>
        <name>FMN</name>
        <dbReference type="ChEBI" id="CHEBI:58210"/>
    </ligand>
</feature>
<keyword evidence="2 6" id="KW-0288">FMN</keyword>
<feature type="binding site" evidence="6">
    <location>
        <position position="54"/>
    </location>
    <ligand>
        <name>FMN</name>
        <dbReference type="ChEBI" id="CHEBI:58210"/>
    </ligand>
</feature>
<proteinExistence type="inferred from homology"/>
<evidence type="ECO:0000259" key="7">
    <source>
        <dbReference type="Pfam" id="PF00296"/>
    </source>
</evidence>
<sequence length="432" mass="48225">MFHMGWFLKQGFGVQGWGAPWSGVTHMEWMQPDPYIDMAKQLERASFDYMMIEDSLLVHDTYKGSAEFPLRRAYSVPKSDPMPLIPLIAHATQNIGIIGTIATPFIPPFSAARLGATLDHLTKGRVGLNLVTASSHRSAQNYGLEKHYEHDERYRMADEWMEVVEALWNSWEPDAIVADPETGVYADHNKVHTIDFVGKYYKCRGPLNTAPGPQRKPVICQAGGSPAGMAFATKYADTIVASKLGIEAMKGYRAEITERLVRNQRPADSAKVLFLIAPILAETDEEAFDRRDRQRKKEAEDWEARVERMSYMSGIDFGQFELDEPLPDDLLPKINGHQSGMKEILSKGATLRELTKFTPVESIELVGSPDTVAAKMGEAMEEIGGDGFLITNTITRRTVAEIAEGLAPALKQRGLTRKAYEPGTFRENLLAF</sequence>
<gene>
    <name evidence="8" type="ORF">DLJ53_29720</name>
</gene>
<evidence type="ECO:0000256" key="1">
    <source>
        <dbReference type="ARBA" id="ARBA00022630"/>
    </source>
</evidence>
<dbReference type="NCBIfam" id="TIGR03860">
    <property type="entry name" value="FMN_nitrolo"/>
    <property type="match status" value="1"/>
</dbReference>
<dbReference type="OrthoDB" id="9779442at2"/>
<name>A0A8B2NEU2_9HYPH</name>
<comment type="similarity">
    <text evidence="5">Belongs to the NtaA/SnaA/DszA monooxygenase family.</text>
</comment>
<dbReference type="EMBL" id="QHHQ01000009">
    <property type="protein sequence ID" value="RAH97377.1"/>
    <property type="molecule type" value="Genomic_DNA"/>
</dbReference>
<dbReference type="InterPro" id="IPR011251">
    <property type="entry name" value="Luciferase-like_dom"/>
</dbReference>
<evidence type="ECO:0000256" key="4">
    <source>
        <dbReference type="ARBA" id="ARBA00023033"/>
    </source>
</evidence>
<dbReference type="PANTHER" id="PTHR30011:SF16">
    <property type="entry name" value="C2H2 FINGER DOMAIN TRANSCRIPTION FACTOR (EUROFUNG)-RELATED"/>
    <property type="match status" value="1"/>
</dbReference>
<evidence type="ECO:0000256" key="2">
    <source>
        <dbReference type="ARBA" id="ARBA00022643"/>
    </source>
</evidence>
<organism evidence="8 9">
    <name type="scientific">Acuticoccus sediminis</name>
    <dbReference type="NCBI Taxonomy" id="2184697"/>
    <lineage>
        <taxon>Bacteria</taxon>
        <taxon>Pseudomonadati</taxon>
        <taxon>Pseudomonadota</taxon>
        <taxon>Alphaproteobacteria</taxon>
        <taxon>Hyphomicrobiales</taxon>
        <taxon>Amorphaceae</taxon>
        <taxon>Acuticoccus</taxon>
    </lineage>
</organism>
<dbReference type="InterPro" id="IPR036661">
    <property type="entry name" value="Luciferase-like_sf"/>
</dbReference>
<evidence type="ECO:0000313" key="8">
    <source>
        <dbReference type="EMBL" id="RAH97377.1"/>
    </source>
</evidence>
<feature type="binding site" evidence="6">
    <location>
        <position position="150"/>
    </location>
    <ligand>
        <name>FMN</name>
        <dbReference type="ChEBI" id="CHEBI:58210"/>
    </ligand>
</feature>
<evidence type="ECO:0000256" key="3">
    <source>
        <dbReference type="ARBA" id="ARBA00023002"/>
    </source>
</evidence>
<evidence type="ECO:0000313" key="9">
    <source>
        <dbReference type="Proteomes" id="UP000249590"/>
    </source>
</evidence>
<dbReference type="AlphaFoldDB" id="A0A8B2NEU2"/>
<feature type="binding site" evidence="6">
    <location>
        <position position="100"/>
    </location>
    <ligand>
        <name>FMN</name>
        <dbReference type="ChEBI" id="CHEBI:58210"/>
    </ligand>
</feature>
<reference evidence="8 9" key="1">
    <citation type="submission" date="2018-05" db="EMBL/GenBank/DDBJ databases">
        <title>Acuticoccus sediminis sp. nov., isolated from deep-sea sediment of Indian Ocean.</title>
        <authorList>
            <person name="Liu X."/>
            <person name="Lai Q."/>
            <person name="Du Y."/>
            <person name="Sun F."/>
            <person name="Zhang X."/>
            <person name="Wang S."/>
            <person name="Shao Z."/>
        </authorList>
    </citation>
    <scope>NUCLEOTIDE SEQUENCE [LARGE SCALE GENOMIC DNA]</scope>
    <source>
        <strain evidence="8 9">PTG4-2</strain>
    </source>
</reference>
<keyword evidence="9" id="KW-1185">Reference proteome</keyword>
<dbReference type="GO" id="GO:0016705">
    <property type="term" value="F:oxidoreductase activity, acting on paired donors, with incorporation or reduction of molecular oxygen"/>
    <property type="evidence" value="ECO:0007669"/>
    <property type="project" value="InterPro"/>
</dbReference>
<dbReference type="InterPro" id="IPR051260">
    <property type="entry name" value="Diverse_substr_monoxygenases"/>
</dbReference>
<dbReference type="Gene3D" id="3.20.20.30">
    <property type="entry name" value="Luciferase-like domain"/>
    <property type="match status" value="1"/>
</dbReference>
<dbReference type="GO" id="GO:0004497">
    <property type="term" value="F:monooxygenase activity"/>
    <property type="evidence" value="ECO:0007669"/>
    <property type="project" value="UniProtKB-KW"/>
</dbReference>
<evidence type="ECO:0000256" key="5">
    <source>
        <dbReference type="ARBA" id="ARBA00033748"/>
    </source>
</evidence>
<protein>
    <submittedName>
        <fullName evidence="8">FMNH2-dependent monooxygenase</fullName>
    </submittedName>
</protein>
<dbReference type="SUPFAM" id="SSF51679">
    <property type="entry name" value="Bacterial luciferase-like"/>
    <property type="match status" value="1"/>
</dbReference>
<dbReference type="Pfam" id="PF00296">
    <property type="entry name" value="Bac_luciferase"/>
    <property type="match status" value="1"/>
</dbReference>
<keyword evidence="3" id="KW-0560">Oxidoreductase</keyword>
<feature type="binding site" evidence="6">
    <location>
        <position position="225"/>
    </location>
    <ligand>
        <name>FMN</name>
        <dbReference type="ChEBI" id="CHEBI:58210"/>
    </ligand>
</feature>
<dbReference type="RefSeq" id="WP_111351941.1">
    <property type="nucleotide sequence ID" value="NZ_QHHQ01000009.1"/>
</dbReference>
<dbReference type="PANTHER" id="PTHR30011">
    <property type="entry name" value="ALKANESULFONATE MONOOXYGENASE-RELATED"/>
    <property type="match status" value="1"/>
</dbReference>
<keyword evidence="4 8" id="KW-0503">Monooxygenase</keyword>
<accession>A0A8B2NEU2</accession>
<feature type="domain" description="Luciferase-like" evidence="7">
    <location>
        <begin position="28"/>
        <end position="386"/>
    </location>
</feature>
<evidence type="ECO:0000256" key="6">
    <source>
        <dbReference type="PIRSR" id="PIRSR000337-1"/>
    </source>
</evidence>
<dbReference type="Proteomes" id="UP000249590">
    <property type="component" value="Unassembled WGS sequence"/>
</dbReference>